<name>J7J1S2_DESMD</name>
<organism evidence="2 3">
    <name type="scientific">Desulfosporosinus meridiei (strain ATCC BAA-275 / DSM 13257 / KCTC 12902 / NCIMB 13706 / S10)</name>
    <dbReference type="NCBI Taxonomy" id="768704"/>
    <lineage>
        <taxon>Bacteria</taxon>
        <taxon>Bacillati</taxon>
        <taxon>Bacillota</taxon>
        <taxon>Clostridia</taxon>
        <taxon>Eubacteriales</taxon>
        <taxon>Desulfitobacteriaceae</taxon>
        <taxon>Desulfosporosinus</taxon>
    </lineage>
</organism>
<dbReference type="KEGG" id="dmi:Desmer_3407"/>
<accession>J7J1S2</accession>
<evidence type="ECO:0000313" key="2">
    <source>
        <dbReference type="EMBL" id="AFQ45263.1"/>
    </source>
</evidence>
<dbReference type="HOGENOM" id="CLU_124925_0_0_9"/>
<sequence>MLNVLYQLFLTMNSTSLIIVVFLIKAQVKIGLLSGYPRWISYIIFICMPVLLTGISLIFTRFLSNDNIEGDIRDLEQANNAFLPSYLGYFFVALSVPYCETLIFTFAILFVFTYFSQTLYFNPLFLLWGYQFYYITTENNVKIFLISKKRIRSTQGLSFSKLKRINNFTYIDRGGK</sequence>
<dbReference type="EMBL" id="CP003629">
    <property type="protein sequence ID" value="AFQ45263.1"/>
    <property type="molecule type" value="Genomic_DNA"/>
</dbReference>
<evidence type="ECO:0000256" key="1">
    <source>
        <dbReference type="SAM" id="Phobius"/>
    </source>
</evidence>
<dbReference type="eggNOG" id="ENOG5031208">
    <property type="taxonomic scope" value="Bacteria"/>
</dbReference>
<feature type="transmembrane region" description="Helical" evidence="1">
    <location>
        <begin position="86"/>
        <end position="112"/>
    </location>
</feature>
<keyword evidence="1" id="KW-0472">Membrane</keyword>
<proteinExistence type="predicted"/>
<feature type="transmembrane region" description="Helical" evidence="1">
    <location>
        <begin position="39"/>
        <end position="59"/>
    </location>
</feature>
<dbReference type="STRING" id="768704.Desmer_3407"/>
<keyword evidence="3" id="KW-1185">Reference proteome</keyword>
<evidence type="ECO:0000313" key="3">
    <source>
        <dbReference type="Proteomes" id="UP000005262"/>
    </source>
</evidence>
<dbReference type="Proteomes" id="UP000005262">
    <property type="component" value="Chromosome"/>
</dbReference>
<dbReference type="RefSeq" id="WP_014904172.1">
    <property type="nucleotide sequence ID" value="NC_018515.1"/>
</dbReference>
<keyword evidence="1" id="KW-1133">Transmembrane helix</keyword>
<reference evidence="2 3" key="1">
    <citation type="journal article" date="2012" name="J. Bacteriol.">
        <title>Complete genome sequences of Desulfosporosinus orientis DSM765T, Desulfosporosinus youngiae DSM17734T, Desulfosporosinus meridiei DSM13257T, and Desulfosporosinus acidiphilus DSM22704T.</title>
        <authorList>
            <person name="Pester M."/>
            <person name="Brambilla E."/>
            <person name="Alazard D."/>
            <person name="Rattei T."/>
            <person name="Weinmaier T."/>
            <person name="Han J."/>
            <person name="Lucas S."/>
            <person name="Lapidus A."/>
            <person name="Cheng J.F."/>
            <person name="Goodwin L."/>
            <person name="Pitluck S."/>
            <person name="Peters L."/>
            <person name="Ovchinnikova G."/>
            <person name="Teshima H."/>
            <person name="Detter J.C."/>
            <person name="Han C.S."/>
            <person name="Tapia R."/>
            <person name="Land M.L."/>
            <person name="Hauser L."/>
            <person name="Kyrpides N.C."/>
            <person name="Ivanova N.N."/>
            <person name="Pagani I."/>
            <person name="Huntmann M."/>
            <person name="Wei C.L."/>
            <person name="Davenport K.W."/>
            <person name="Daligault H."/>
            <person name="Chain P.S."/>
            <person name="Chen A."/>
            <person name="Mavromatis K."/>
            <person name="Markowitz V."/>
            <person name="Szeto E."/>
            <person name="Mikhailova N."/>
            <person name="Pati A."/>
            <person name="Wagner M."/>
            <person name="Woyke T."/>
            <person name="Ollivier B."/>
            <person name="Klenk H.P."/>
            <person name="Spring S."/>
            <person name="Loy A."/>
        </authorList>
    </citation>
    <scope>NUCLEOTIDE SEQUENCE [LARGE SCALE GENOMIC DNA]</scope>
    <source>
        <strain evidence="3">ATCC BAA-275 / DSM 13257 / NCIMB 13706 / S10</strain>
    </source>
</reference>
<keyword evidence="1" id="KW-0812">Transmembrane</keyword>
<feature type="transmembrane region" description="Helical" evidence="1">
    <location>
        <begin position="6"/>
        <end position="27"/>
    </location>
</feature>
<feature type="transmembrane region" description="Helical" evidence="1">
    <location>
        <begin position="119"/>
        <end position="136"/>
    </location>
</feature>
<dbReference type="OrthoDB" id="6872206at2"/>
<reference evidence="3" key="2">
    <citation type="submission" date="2012-08" db="EMBL/GenBank/DDBJ databases">
        <title>Finished genome of Desulfosporosinus meridiei DSM 13257.</title>
        <authorList>
            <person name="Huntemann M."/>
            <person name="Wei C.-L."/>
            <person name="Han J."/>
            <person name="Detter J.C."/>
            <person name="Han C."/>
            <person name="Davenport K."/>
            <person name="Daligault H."/>
            <person name="Erkkila T."/>
            <person name="Gu W."/>
            <person name="Munk A.C.C."/>
            <person name="Teshima H."/>
            <person name="Xu Y."/>
            <person name="Chain P."/>
            <person name="Tapia R."/>
            <person name="Chen A."/>
            <person name="Krypides N."/>
            <person name="Mavromatis K."/>
            <person name="Markowitz V."/>
            <person name="Szeto E."/>
            <person name="Ivanova N."/>
            <person name="Mikhailova N."/>
            <person name="Ovchinnikova G."/>
            <person name="Pagani I."/>
            <person name="Pati A."/>
            <person name="Goodwin L."/>
            <person name="Peters L."/>
            <person name="Pitluck S."/>
            <person name="Woyke T."/>
            <person name="Pester M."/>
            <person name="Spring S."/>
            <person name="Ollivier B."/>
            <person name="Rattei T."/>
            <person name="Klenk H.-P."/>
            <person name="Wagner M."/>
            <person name="Loy A."/>
        </authorList>
    </citation>
    <scope>NUCLEOTIDE SEQUENCE [LARGE SCALE GENOMIC DNA]</scope>
    <source>
        <strain evidence="3">ATCC BAA-275 / DSM 13257 / NCIMB 13706 / S10</strain>
    </source>
</reference>
<dbReference type="AlphaFoldDB" id="J7J1S2"/>
<protein>
    <submittedName>
        <fullName evidence="2">Uncharacterized protein</fullName>
    </submittedName>
</protein>
<gene>
    <name evidence="2" type="ordered locus">Desmer_3407</name>
</gene>